<feature type="transmembrane region" description="Helical" evidence="1">
    <location>
        <begin position="100"/>
        <end position="120"/>
    </location>
</feature>
<organism evidence="2">
    <name type="scientific">viral metagenome</name>
    <dbReference type="NCBI Taxonomy" id="1070528"/>
    <lineage>
        <taxon>unclassified sequences</taxon>
        <taxon>metagenomes</taxon>
        <taxon>organismal metagenomes</taxon>
    </lineage>
</organism>
<feature type="transmembrane region" description="Helical" evidence="1">
    <location>
        <begin position="12"/>
        <end position="30"/>
    </location>
</feature>
<feature type="transmembrane region" description="Helical" evidence="1">
    <location>
        <begin position="37"/>
        <end position="57"/>
    </location>
</feature>
<evidence type="ECO:0000256" key="1">
    <source>
        <dbReference type="SAM" id="Phobius"/>
    </source>
</evidence>
<proteinExistence type="predicted"/>
<keyword evidence="1" id="KW-1133">Transmembrane helix</keyword>
<sequence length="152" mass="17490">MGGGLFGKPFQLNIKCIIFSLIIMSLFLYKPNLQTNLGLYSTLFIVFVISYVVMAWYDYFYDCQNLPLKRGKMSVTGLFKPPIYSKEQLSPDTHSANKKLIIYTSHILLIVPLLLYIAIYKNKINPITYPLVAVLAVFTLLYHSMHLIYNSH</sequence>
<feature type="transmembrane region" description="Helical" evidence="1">
    <location>
        <begin position="127"/>
        <end position="149"/>
    </location>
</feature>
<accession>A0A6C0EJ38</accession>
<keyword evidence="1" id="KW-0472">Membrane</keyword>
<reference evidence="2" key="1">
    <citation type="journal article" date="2020" name="Nature">
        <title>Giant virus diversity and host interactions through global metagenomics.</title>
        <authorList>
            <person name="Schulz F."/>
            <person name="Roux S."/>
            <person name="Paez-Espino D."/>
            <person name="Jungbluth S."/>
            <person name="Walsh D.A."/>
            <person name="Denef V.J."/>
            <person name="McMahon K.D."/>
            <person name="Konstantinidis K.T."/>
            <person name="Eloe-Fadrosh E.A."/>
            <person name="Kyrpides N.C."/>
            <person name="Woyke T."/>
        </authorList>
    </citation>
    <scope>NUCLEOTIDE SEQUENCE</scope>
    <source>
        <strain evidence="2">GVMAG-M-3300001351-8</strain>
    </source>
</reference>
<protein>
    <submittedName>
        <fullName evidence="2">Uncharacterized protein</fullName>
    </submittedName>
</protein>
<dbReference type="EMBL" id="MN738867">
    <property type="protein sequence ID" value="QHT29047.1"/>
    <property type="molecule type" value="Genomic_DNA"/>
</dbReference>
<name>A0A6C0EJ38_9ZZZZ</name>
<evidence type="ECO:0000313" key="2">
    <source>
        <dbReference type="EMBL" id="QHT29047.1"/>
    </source>
</evidence>
<keyword evidence="1" id="KW-0812">Transmembrane</keyword>
<dbReference type="AlphaFoldDB" id="A0A6C0EJ38"/>